<reference evidence="1" key="1">
    <citation type="submission" date="2014-09" db="EMBL/GenBank/DDBJ databases">
        <authorList>
            <person name="Magalhaes I.L.F."/>
            <person name="Oliveira U."/>
            <person name="Santos F.R."/>
            <person name="Vidigal T.H.D.A."/>
            <person name="Brescovit A.D."/>
            <person name="Santos A.J."/>
        </authorList>
    </citation>
    <scope>NUCLEOTIDE SEQUENCE</scope>
    <source>
        <tissue evidence="1">Shoot tissue taken approximately 20 cm above the soil surface</tissue>
    </source>
</reference>
<dbReference type="AlphaFoldDB" id="A0A0A9GAR9"/>
<sequence>MIIHWVPVETFACICRIWPLQMMLSVTFVIIHSVNPSSLRLIHIGTFMLKLLIKGAPP</sequence>
<accession>A0A0A9GAR9</accession>
<evidence type="ECO:0000313" key="1">
    <source>
        <dbReference type="EMBL" id="JAE17803.1"/>
    </source>
</evidence>
<dbReference type="EMBL" id="GBRH01180093">
    <property type="protein sequence ID" value="JAE17803.1"/>
    <property type="molecule type" value="Transcribed_RNA"/>
</dbReference>
<organism evidence="1">
    <name type="scientific">Arundo donax</name>
    <name type="common">Giant reed</name>
    <name type="synonym">Donax arundinaceus</name>
    <dbReference type="NCBI Taxonomy" id="35708"/>
    <lineage>
        <taxon>Eukaryota</taxon>
        <taxon>Viridiplantae</taxon>
        <taxon>Streptophyta</taxon>
        <taxon>Embryophyta</taxon>
        <taxon>Tracheophyta</taxon>
        <taxon>Spermatophyta</taxon>
        <taxon>Magnoliopsida</taxon>
        <taxon>Liliopsida</taxon>
        <taxon>Poales</taxon>
        <taxon>Poaceae</taxon>
        <taxon>PACMAD clade</taxon>
        <taxon>Arundinoideae</taxon>
        <taxon>Arundineae</taxon>
        <taxon>Arundo</taxon>
    </lineage>
</organism>
<proteinExistence type="predicted"/>
<name>A0A0A9GAR9_ARUDO</name>
<reference evidence="1" key="2">
    <citation type="journal article" date="2015" name="Data Brief">
        <title>Shoot transcriptome of the giant reed, Arundo donax.</title>
        <authorList>
            <person name="Barrero R.A."/>
            <person name="Guerrero F.D."/>
            <person name="Moolhuijzen P."/>
            <person name="Goolsby J.A."/>
            <person name="Tidwell J."/>
            <person name="Bellgard S.E."/>
            <person name="Bellgard M.I."/>
        </authorList>
    </citation>
    <scope>NUCLEOTIDE SEQUENCE</scope>
    <source>
        <tissue evidence="1">Shoot tissue taken approximately 20 cm above the soil surface</tissue>
    </source>
</reference>
<protein>
    <submittedName>
        <fullName evidence="1">Uncharacterized protein</fullName>
    </submittedName>
</protein>